<dbReference type="AlphaFoldDB" id="A0A1J1HZ30"/>
<evidence type="ECO:0000313" key="2">
    <source>
        <dbReference type="Proteomes" id="UP000183832"/>
    </source>
</evidence>
<protein>
    <submittedName>
        <fullName evidence="1">CLUMA_CG006396, isoform A</fullName>
    </submittedName>
</protein>
<organism evidence="1 2">
    <name type="scientific">Clunio marinus</name>
    <dbReference type="NCBI Taxonomy" id="568069"/>
    <lineage>
        <taxon>Eukaryota</taxon>
        <taxon>Metazoa</taxon>
        <taxon>Ecdysozoa</taxon>
        <taxon>Arthropoda</taxon>
        <taxon>Hexapoda</taxon>
        <taxon>Insecta</taxon>
        <taxon>Pterygota</taxon>
        <taxon>Neoptera</taxon>
        <taxon>Endopterygota</taxon>
        <taxon>Diptera</taxon>
        <taxon>Nematocera</taxon>
        <taxon>Chironomoidea</taxon>
        <taxon>Chironomidae</taxon>
        <taxon>Clunio</taxon>
    </lineage>
</organism>
<accession>A0A1J1HZ30</accession>
<dbReference type="Proteomes" id="UP000183832">
    <property type="component" value="Unassembled WGS sequence"/>
</dbReference>
<keyword evidence="2" id="KW-1185">Reference proteome</keyword>
<reference evidence="1 2" key="1">
    <citation type="submission" date="2015-04" db="EMBL/GenBank/DDBJ databases">
        <authorList>
            <person name="Syromyatnikov M.Y."/>
            <person name="Popov V.N."/>
        </authorList>
    </citation>
    <scope>NUCLEOTIDE SEQUENCE [LARGE SCALE GENOMIC DNA]</scope>
</reference>
<name>A0A1J1HZ30_9DIPT</name>
<proteinExistence type="predicted"/>
<gene>
    <name evidence="1" type="ORF">CLUMA_CG006396</name>
</gene>
<sequence length="62" mass="6882">MALQLKHKHDSQETVCTPSVVQHHAKKGLIGFMSPKSRDFVIIVPISSYYAIALEALKLDSC</sequence>
<dbReference type="EMBL" id="CVRI01000035">
    <property type="protein sequence ID" value="CRK92802.1"/>
    <property type="molecule type" value="Genomic_DNA"/>
</dbReference>
<evidence type="ECO:0000313" key="1">
    <source>
        <dbReference type="EMBL" id="CRK92802.1"/>
    </source>
</evidence>